<dbReference type="InterPro" id="IPR005467">
    <property type="entry name" value="His_kinase_dom"/>
</dbReference>
<evidence type="ECO:0000256" key="5">
    <source>
        <dbReference type="ARBA" id="ARBA00022777"/>
    </source>
</evidence>
<dbReference type="InterPro" id="IPR035965">
    <property type="entry name" value="PAS-like_dom_sf"/>
</dbReference>
<dbReference type="InterPro" id="IPR050736">
    <property type="entry name" value="Sensor_HK_Regulatory"/>
</dbReference>
<keyword evidence="13" id="KW-1185">Reference proteome</keyword>
<dbReference type="SMART" id="SM00086">
    <property type="entry name" value="PAC"/>
    <property type="match status" value="1"/>
</dbReference>
<dbReference type="Gene3D" id="1.10.287.130">
    <property type="match status" value="1"/>
</dbReference>
<evidence type="ECO:0000256" key="3">
    <source>
        <dbReference type="ARBA" id="ARBA00022553"/>
    </source>
</evidence>
<dbReference type="PANTHER" id="PTHR43711">
    <property type="entry name" value="TWO-COMPONENT HISTIDINE KINASE"/>
    <property type="match status" value="1"/>
</dbReference>
<dbReference type="InterPro" id="IPR036890">
    <property type="entry name" value="HATPase_C_sf"/>
</dbReference>
<dbReference type="Pfam" id="PF08447">
    <property type="entry name" value="PAS_3"/>
    <property type="match status" value="1"/>
</dbReference>
<dbReference type="InterPro" id="IPR001610">
    <property type="entry name" value="PAC"/>
</dbReference>
<dbReference type="SMART" id="SM00448">
    <property type="entry name" value="REC"/>
    <property type="match status" value="1"/>
</dbReference>
<dbReference type="SUPFAM" id="SSF55874">
    <property type="entry name" value="ATPase domain of HSP90 chaperone/DNA topoisomerase II/histidine kinase"/>
    <property type="match status" value="1"/>
</dbReference>
<organism evidence="12 13">
    <name type="scientific">Haloarcula nitratireducens</name>
    <dbReference type="NCBI Taxonomy" id="2487749"/>
    <lineage>
        <taxon>Archaea</taxon>
        <taxon>Methanobacteriati</taxon>
        <taxon>Methanobacteriota</taxon>
        <taxon>Stenosarchaea group</taxon>
        <taxon>Halobacteria</taxon>
        <taxon>Halobacteriales</taxon>
        <taxon>Haloarculaceae</taxon>
        <taxon>Haloarcula</taxon>
    </lineage>
</organism>
<dbReference type="Gene3D" id="3.40.50.2300">
    <property type="match status" value="1"/>
</dbReference>
<comment type="caution">
    <text evidence="12">The sequence shown here is derived from an EMBL/GenBank/DDBJ whole genome shotgun (WGS) entry which is preliminary data.</text>
</comment>
<dbReference type="PROSITE" id="PS50113">
    <property type="entry name" value="PAC"/>
    <property type="match status" value="1"/>
</dbReference>
<proteinExistence type="predicted"/>
<dbReference type="CDD" id="cd00130">
    <property type="entry name" value="PAS"/>
    <property type="match status" value="1"/>
</dbReference>
<evidence type="ECO:0000256" key="2">
    <source>
        <dbReference type="ARBA" id="ARBA00012438"/>
    </source>
</evidence>
<name>A0AAW4PGK2_9EURY</name>
<dbReference type="InterPro" id="IPR003661">
    <property type="entry name" value="HisK_dim/P_dom"/>
</dbReference>
<evidence type="ECO:0000256" key="6">
    <source>
        <dbReference type="ARBA" id="ARBA00023012"/>
    </source>
</evidence>
<feature type="domain" description="Response regulatory" evidence="9">
    <location>
        <begin position="8"/>
        <end position="124"/>
    </location>
</feature>
<dbReference type="Pfam" id="PF00072">
    <property type="entry name" value="Response_reg"/>
    <property type="match status" value="1"/>
</dbReference>
<dbReference type="Pfam" id="PF02518">
    <property type="entry name" value="HATPase_c"/>
    <property type="match status" value="1"/>
</dbReference>
<keyword evidence="4" id="KW-0808">Transferase</keyword>
<dbReference type="RefSeq" id="WP_220581307.1">
    <property type="nucleotide sequence ID" value="NZ_RKLT01000009.1"/>
</dbReference>
<dbReference type="InterPro" id="IPR000700">
    <property type="entry name" value="PAS-assoc_C"/>
</dbReference>
<dbReference type="InterPro" id="IPR013655">
    <property type="entry name" value="PAS_fold_3"/>
</dbReference>
<evidence type="ECO:0000313" key="12">
    <source>
        <dbReference type="EMBL" id="MBX0296718.1"/>
    </source>
</evidence>
<feature type="modified residue" description="4-aspartylphosphate" evidence="7">
    <location>
        <position position="59"/>
    </location>
</feature>
<dbReference type="SMART" id="SM00388">
    <property type="entry name" value="HisKA"/>
    <property type="match status" value="1"/>
</dbReference>
<dbReference type="Gene3D" id="3.30.565.10">
    <property type="entry name" value="Histidine kinase-like ATPase, C-terminal domain"/>
    <property type="match status" value="1"/>
</dbReference>
<dbReference type="SMART" id="SM00387">
    <property type="entry name" value="HATPase_c"/>
    <property type="match status" value="1"/>
</dbReference>
<dbReference type="Gene3D" id="3.30.450.20">
    <property type="entry name" value="PAS domain"/>
    <property type="match status" value="1"/>
</dbReference>
<evidence type="ECO:0000256" key="1">
    <source>
        <dbReference type="ARBA" id="ARBA00000085"/>
    </source>
</evidence>
<dbReference type="InterPro" id="IPR036097">
    <property type="entry name" value="HisK_dim/P_sf"/>
</dbReference>
<evidence type="ECO:0000259" key="8">
    <source>
        <dbReference type="PROSITE" id="PS50109"/>
    </source>
</evidence>
<dbReference type="SUPFAM" id="SSF47384">
    <property type="entry name" value="Homodimeric domain of signal transducing histidine kinase"/>
    <property type="match status" value="1"/>
</dbReference>
<dbReference type="NCBIfam" id="TIGR00229">
    <property type="entry name" value="sensory_box"/>
    <property type="match status" value="1"/>
</dbReference>
<keyword evidence="6" id="KW-0902">Two-component regulatory system</keyword>
<dbReference type="PRINTS" id="PR00344">
    <property type="entry name" value="BCTRLSENSOR"/>
</dbReference>
<feature type="domain" description="PAS" evidence="10">
    <location>
        <begin position="139"/>
        <end position="212"/>
    </location>
</feature>
<feature type="domain" description="PAC" evidence="11">
    <location>
        <begin position="214"/>
        <end position="266"/>
    </location>
</feature>
<evidence type="ECO:0000256" key="4">
    <source>
        <dbReference type="ARBA" id="ARBA00022679"/>
    </source>
</evidence>
<evidence type="ECO:0000313" key="13">
    <source>
        <dbReference type="Proteomes" id="UP001430455"/>
    </source>
</evidence>
<dbReference type="InterPro" id="IPR001789">
    <property type="entry name" value="Sig_transdc_resp-reg_receiver"/>
</dbReference>
<dbReference type="CDD" id="cd00156">
    <property type="entry name" value="REC"/>
    <property type="match status" value="1"/>
</dbReference>
<reference evidence="12 13" key="1">
    <citation type="submission" date="2021-06" db="EMBL/GenBank/DDBJ databases">
        <title>Halomicroarcula sp. a new haloarchaeum isolated from saline soil.</title>
        <authorList>
            <person name="Duran-Viseras A."/>
            <person name="Sanchez-Porro C."/>
            <person name="Ventosa A."/>
        </authorList>
    </citation>
    <scope>NUCLEOTIDE SEQUENCE [LARGE SCALE GENOMIC DNA]</scope>
    <source>
        <strain evidence="12 13">F27</strain>
    </source>
</reference>
<dbReference type="PROSITE" id="PS50110">
    <property type="entry name" value="RESPONSE_REGULATORY"/>
    <property type="match status" value="1"/>
</dbReference>
<dbReference type="InterPro" id="IPR000014">
    <property type="entry name" value="PAS"/>
</dbReference>
<dbReference type="EC" id="2.7.13.3" evidence="2"/>
<dbReference type="SUPFAM" id="SSF55785">
    <property type="entry name" value="PYP-like sensor domain (PAS domain)"/>
    <property type="match status" value="1"/>
</dbReference>
<gene>
    <name evidence="12" type="ORF">EGH23_17715</name>
</gene>
<dbReference type="PANTHER" id="PTHR43711:SF1">
    <property type="entry name" value="HISTIDINE KINASE 1"/>
    <property type="match status" value="1"/>
</dbReference>
<comment type="catalytic activity">
    <reaction evidence="1">
        <text>ATP + protein L-histidine = ADP + protein N-phospho-L-histidine.</text>
        <dbReference type="EC" id="2.7.13.3"/>
    </reaction>
</comment>
<evidence type="ECO:0000259" key="9">
    <source>
        <dbReference type="PROSITE" id="PS50110"/>
    </source>
</evidence>
<protein>
    <recommendedName>
        <fullName evidence="2">histidine kinase</fullName>
        <ecNumber evidence="2">2.7.13.3</ecNumber>
    </recommendedName>
</protein>
<feature type="domain" description="Histidine kinase" evidence="8">
    <location>
        <begin position="277"/>
        <end position="470"/>
    </location>
</feature>
<evidence type="ECO:0000256" key="7">
    <source>
        <dbReference type="PROSITE-ProRule" id="PRU00169"/>
    </source>
</evidence>
<dbReference type="InterPro" id="IPR004358">
    <property type="entry name" value="Sig_transdc_His_kin-like_C"/>
</dbReference>
<evidence type="ECO:0000259" key="11">
    <source>
        <dbReference type="PROSITE" id="PS50113"/>
    </source>
</evidence>
<dbReference type="InterPro" id="IPR003594">
    <property type="entry name" value="HATPase_dom"/>
</dbReference>
<keyword evidence="5" id="KW-0418">Kinase</keyword>
<dbReference type="CDD" id="cd00082">
    <property type="entry name" value="HisKA"/>
    <property type="match status" value="1"/>
</dbReference>
<keyword evidence="3 7" id="KW-0597">Phosphoprotein</keyword>
<dbReference type="Proteomes" id="UP001430455">
    <property type="component" value="Unassembled WGS sequence"/>
</dbReference>
<dbReference type="InterPro" id="IPR011006">
    <property type="entry name" value="CheY-like_superfamily"/>
</dbReference>
<dbReference type="AlphaFoldDB" id="A0AAW4PGK2"/>
<dbReference type="GO" id="GO:0000155">
    <property type="term" value="F:phosphorelay sensor kinase activity"/>
    <property type="evidence" value="ECO:0007669"/>
    <property type="project" value="InterPro"/>
</dbReference>
<evidence type="ECO:0000259" key="10">
    <source>
        <dbReference type="PROSITE" id="PS50112"/>
    </source>
</evidence>
<dbReference type="PROSITE" id="PS50112">
    <property type="entry name" value="PAS"/>
    <property type="match status" value="1"/>
</dbReference>
<dbReference type="EMBL" id="RKLT01000009">
    <property type="protein sequence ID" value="MBX0296718.1"/>
    <property type="molecule type" value="Genomic_DNA"/>
</dbReference>
<sequence>MADSRDIAVLYVNDNAELLELVSRQLTNDSDRLSVVTAESADRGREILDSETIDCILSDYHMPDRTGIDFLRGVREDYPDIPFLLFTETGNETVASEGIEAGVTDYVIQETIGNQAPLLVDKIVTYVEHRRSQQVIKETNKQLREIVGVADQAFWVFSPDWSELRFINDGHEAIFGQSIENIRADPQSFLDQVHPGDIDRVTLAMERASAGKSQLVQYRINKSGTVEIWAESRCKPVTNQSGNVVSLVGITRDITDRKMNQQELVEKIDQLEEFTSTVAHDLRNPLNVADGNIRMAAMEYESRQLETALAAVSRMDTLIEELLTLAKDGELIGDRNHIEFAEVVTTSYENVRAPGSSLEVTGSMLLDCDSARLSQAFENIIRNAVEHGSSDASLTAGVLSEERGVYIEDDGPGISAAKRDRIFDKGYTTHKDGSGFGLAIVDRIISGHSWEIDVTEGETGGARFEVRVAD</sequence>
<dbReference type="Pfam" id="PF00512">
    <property type="entry name" value="HisKA"/>
    <property type="match status" value="1"/>
</dbReference>
<dbReference type="PROSITE" id="PS50109">
    <property type="entry name" value="HIS_KIN"/>
    <property type="match status" value="1"/>
</dbReference>
<dbReference type="SUPFAM" id="SSF52172">
    <property type="entry name" value="CheY-like"/>
    <property type="match status" value="1"/>
</dbReference>
<accession>A0AAW4PGK2</accession>